<comment type="pathway">
    <text evidence="3">Carbohydrate biosynthesis; gluconeogenesis.</text>
</comment>
<dbReference type="PANTHER" id="PTHR43030:SF1">
    <property type="entry name" value="PHOSPHOENOLPYRUVATE SYNTHASE"/>
    <property type="match status" value="1"/>
</dbReference>
<dbReference type="AlphaFoldDB" id="A0A395SNF8"/>
<sequence length="227" mass="24940">MTDDSWTSEPLVLNFDHLRRGDVALVGGKNSSLGEMIGALSTDGIPVPPGFAITKFAYWHYVDANNIRGRITELIDEWQSGHNSLKETGYAIRKLILKGIWPADTAKSIVASYRELRAKAGKHELRVVVRSSATADDLPDASFSGQQDTYLHITGERELLRYSKRCYASLFTDRAISYRQMNNYSHTSAALSIGVQQMAHSDLAGAGVMFSTDTKSGLDKIVLINGA</sequence>
<organism evidence="15 16">
    <name type="scientific">Fusarium sporotrichioides</name>
    <dbReference type="NCBI Taxonomy" id="5514"/>
    <lineage>
        <taxon>Eukaryota</taxon>
        <taxon>Fungi</taxon>
        <taxon>Dikarya</taxon>
        <taxon>Ascomycota</taxon>
        <taxon>Pezizomycotina</taxon>
        <taxon>Sordariomycetes</taxon>
        <taxon>Hypocreomycetidae</taxon>
        <taxon>Hypocreales</taxon>
        <taxon>Nectriaceae</taxon>
        <taxon>Fusarium</taxon>
    </lineage>
</organism>
<dbReference type="InterPro" id="IPR002192">
    <property type="entry name" value="PPDK_AMP/ATP-bd"/>
</dbReference>
<dbReference type="EMBL" id="PXOF01000023">
    <property type="protein sequence ID" value="RGP73981.1"/>
    <property type="molecule type" value="Genomic_DNA"/>
</dbReference>
<keyword evidence="11" id="KW-0460">Magnesium</keyword>
<dbReference type="GO" id="GO:0005524">
    <property type="term" value="F:ATP binding"/>
    <property type="evidence" value="ECO:0007669"/>
    <property type="project" value="UniProtKB-KW"/>
</dbReference>
<dbReference type="InterPro" id="IPR013815">
    <property type="entry name" value="ATP_grasp_subdomain_1"/>
</dbReference>
<dbReference type="EC" id="2.7.9.2" evidence="5"/>
<proteinExistence type="inferred from homology"/>
<evidence type="ECO:0000256" key="4">
    <source>
        <dbReference type="ARBA" id="ARBA00007837"/>
    </source>
</evidence>
<evidence type="ECO:0000256" key="10">
    <source>
        <dbReference type="ARBA" id="ARBA00022840"/>
    </source>
</evidence>
<comment type="cofactor">
    <cofactor evidence="1">
        <name>Mg(2+)</name>
        <dbReference type="ChEBI" id="CHEBI:18420"/>
    </cofactor>
</comment>
<dbReference type="Proteomes" id="UP000266152">
    <property type="component" value="Unassembled WGS sequence"/>
</dbReference>
<evidence type="ECO:0000256" key="9">
    <source>
        <dbReference type="ARBA" id="ARBA00022777"/>
    </source>
</evidence>
<evidence type="ECO:0000256" key="13">
    <source>
        <dbReference type="ARBA" id="ARBA00047700"/>
    </source>
</evidence>
<keyword evidence="9" id="KW-0418">Kinase</keyword>
<keyword evidence="7" id="KW-0479">Metal-binding</keyword>
<evidence type="ECO:0000256" key="8">
    <source>
        <dbReference type="ARBA" id="ARBA00022741"/>
    </source>
</evidence>
<feature type="domain" description="Pyruvate phosphate dikinase AMP/ATP-binding" evidence="14">
    <location>
        <begin position="24"/>
        <end position="226"/>
    </location>
</feature>
<protein>
    <recommendedName>
        <fullName evidence="5">pyruvate, water dikinase</fullName>
        <ecNumber evidence="5">2.7.9.2</ecNumber>
    </recommendedName>
    <alternativeName>
        <fullName evidence="12">Pyruvate, water dikinase</fullName>
    </alternativeName>
</protein>
<keyword evidence="16" id="KW-1185">Reference proteome</keyword>
<evidence type="ECO:0000313" key="16">
    <source>
        <dbReference type="Proteomes" id="UP000266152"/>
    </source>
</evidence>
<keyword evidence="15" id="KW-0670">Pyruvate</keyword>
<evidence type="ECO:0000256" key="5">
    <source>
        <dbReference type="ARBA" id="ARBA00011996"/>
    </source>
</evidence>
<evidence type="ECO:0000256" key="3">
    <source>
        <dbReference type="ARBA" id="ARBA00004742"/>
    </source>
</evidence>
<comment type="caution">
    <text evidence="15">The sequence shown here is derived from an EMBL/GenBank/DDBJ whole genome shotgun (WGS) entry which is preliminary data.</text>
</comment>
<comment type="catalytic activity">
    <reaction evidence="13">
        <text>pyruvate + ATP + H2O = phosphoenolpyruvate + AMP + phosphate + 2 H(+)</text>
        <dbReference type="Rhea" id="RHEA:11364"/>
        <dbReference type="ChEBI" id="CHEBI:15361"/>
        <dbReference type="ChEBI" id="CHEBI:15377"/>
        <dbReference type="ChEBI" id="CHEBI:15378"/>
        <dbReference type="ChEBI" id="CHEBI:30616"/>
        <dbReference type="ChEBI" id="CHEBI:43474"/>
        <dbReference type="ChEBI" id="CHEBI:58702"/>
        <dbReference type="ChEBI" id="CHEBI:456215"/>
        <dbReference type="EC" id="2.7.9.2"/>
    </reaction>
</comment>
<evidence type="ECO:0000256" key="11">
    <source>
        <dbReference type="ARBA" id="ARBA00022842"/>
    </source>
</evidence>
<evidence type="ECO:0000313" key="15">
    <source>
        <dbReference type="EMBL" id="RGP73981.1"/>
    </source>
</evidence>
<evidence type="ECO:0000259" key="14">
    <source>
        <dbReference type="Pfam" id="PF01326"/>
    </source>
</evidence>
<comment type="function">
    <text evidence="2">Catalyzes the phosphorylation of pyruvate to phosphoenolpyruvate.</text>
</comment>
<evidence type="ECO:0000256" key="2">
    <source>
        <dbReference type="ARBA" id="ARBA00002988"/>
    </source>
</evidence>
<comment type="similarity">
    <text evidence="4">Belongs to the PEP-utilizing enzyme family.</text>
</comment>
<keyword evidence="6" id="KW-0808">Transferase</keyword>
<keyword evidence="10" id="KW-0067">ATP-binding</keyword>
<dbReference type="GO" id="GO:0008986">
    <property type="term" value="F:pyruvate, water dikinase activity"/>
    <property type="evidence" value="ECO:0007669"/>
    <property type="project" value="UniProtKB-EC"/>
</dbReference>
<keyword evidence="8" id="KW-0547">Nucleotide-binding</keyword>
<evidence type="ECO:0000256" key="1">
    <source>
        <dbReference type="ARBA" id="ARBA00001946"/>
    </source>
</evidence>
<dbReference type="GO" id="GO:0006094">
    <property type="term" value="P:gluconeogenesis"/>
    <property type="evidence" value="ECO:0007669"/>
    <property type="project" value="UniProtKB-UniPathway"/>
</dbReference>
<dbReference type="STRING" id="5514.A0A395SNF8"/>
<dbReference type="PANTHER" id="PTHR43030">
    <property type="entry name" value="PHOSPHOENOLPYRUVATE SYNTHASE"/>
    <property type="match status" value="1"/>
</dbReference>
<evidence type="ECO:0000256" key="12">
    <source>
        <dbReference type="ARBA" id="ARBA00033470"/>
    </source>
</evidence>
<dbReference type="Pfam" id="PF01326">
    <property type="entry name" value="PPDK_N"/>
    <property type="match status" value="1"/>
</dbReference>
<dbReference type="UniPathway" id="UPA00138"/>
<name>A0A395SNF8_FUSSP</name>
<reference evidence="15 16" key="1">
    <citation type="journal article" date="2018" name="PLoS Pathog.">
        <title>Evolution of structural diversity of trichothecenes, a family of toxins produced by plant pathogenic and entomopathogenic fungi.</title>
        <authorList>
            <person name="Proctor R.H."/>
            <person name="McCormick S.P."/>
            <person name="Kim H.S."/>
            <person name="Cardoza R.E."/>
            <person name="Stanley A.M."/>
            <person name="Lindo L."/>
            <person name="Kelly A."/>
            <person name="Brown D.W."/>
            <person name="Lee T."/>
            <person name="Vaughan M.M."/>
            <person name="Alexander N.J."/>
            <person name="Busman M."/>
            <person name="Gutierrez S."/>
        </authorList>
    </citation>
    <scope>NUCLEOTIDE SEQUENCE [LARGE SCALE GENOMIC DNA]</scope>
    <source>
        <strain evidence="15 16">NRRL 3299</strain>
    </source>
</reference>
<dbReference type="Gene3D" id="3.30.1490.20">
    <property type="entry name" value="ATP-grasp fold, A domain"/>
    <property type="match status" value="1"/>
</dbReference>
<gene>
    <name evidence="15" type="ORF">FSPOR_1675</name>
</gene>
<accession>A0A395SNF8</accession>
<dbReference type="SUPFAM" id="SSF56059">
    <property type="entry name" value="Glutathione synthetase ATP-binding domain-like"/>
    <property type="match status" value="1"/>
</dbReference>
<dbReference type="GO" id="GO:0046872">
    <property type="term" value="F:metal ion binding"/>
    <property type="evidence" value="ECO:0007669"/>
    <property type="project" value="UniProtKB-KW"/>
</dbReference>
<dbReference type="FunFam" id="3.30.1490.20:FF:000010">
    <property type="entry name" value="Phosphoenolpyruvate synthase"/>
    <property type="match status" value="1"/>
</dbReference>
<dbReference type="InterPro" id="IPR006319">
    <property type="entry name" value="PEP_synth"/>
</dbReference>
<evidence type="ECO:0000256" key="7">
    <source>
        <dbReference type="ARBA" id="ARBA00022723"/>
    </source>
</evidence>
<evidence type="ECO:0000256" key="6">
    <source>
        <dbReference type="ARBA" id="ARBA00022679"/>
    </source>
</evidence>